<dbReference type="VEuPathDB" id="FungiDB:HGUI_02098"/>
<proteinExistence type="predicted"/>
<evidence type="ECO:0000256" key="4">
    <source>
        <dbReference type="ARBA" id="ARBA00022777"/>
    </source>
</evidence>
<keyword evidence="1" id="KW-0723">Serine/threonine-protein kinase</keyword>
<protein>
    <recommendedName>
        <fullName evidence="7">Protein kinase domain-containing protein</fullName>
    </recommendedName>
</protein>
<dbReference type="InterPro" id="IPR000719">
    <property type="entry name" value="Prot_kinase_dom"/>
</dbReference>
<dbReference type="Gene3D" id="3.30.200.20">
    <property type="entry name" value="Phosphorylase Kinase, domain 1"/>
    <property type="match status" value="1"/>
</dbReference>
<evidence type="ECO:0000259" key="7">
    <source>
        <dbReference type="PROSITE" id="PS50011"/>
    </source>
</evidence>
<dbReference type="PROSITE" id="PS00108">
    <property type="entry name" value="PROTEIN_KINASE_ST"/>
    <property type="match status" value="1"/>
</dbReference>
<dbReference type="PANTHER" id="PTHR43895">
    <property type="entry name" value="CALCIUM/CALMODULIN-DEPENDENT PROTEIN KINASE KINASE-RELATED"/>
    <property type="match status" value="1"/>
</dbReference>
<dbReference type="GO" id="GO:0007165">
    <property type="term" value="P:signal transduction"/>
    <property type="evidence" value="ECO:0007669"/>
    <property type="project" value="TreeGrafter"/>
</dbReference>
<dbReference type="SMART" id="SM00220">
    <property type="entry name" value="S_TKc"/>
    <property type="match status" value="1"/>
</dbReference>
<organism evidence="8 9">
    <name type="scientific">Hanseniaspora guilliermondii</name>
    <dbReference type="NCBI Taxonomy" id="56406"/>
    <lineage>
        <taxon>Eukaryota</taxon>
        <taxon>Fungi</taxon>
        <taxon>Dikarya</taxon>
        <taxon>Ascomycota</taxon>
        <taxon>Saccharomycotina</taxon>
        <taxon>Saccharomycetes</taxon>
        <taxon>Saccharomycodales</taxon>
        <taxon>Saccharomycodaceae</taxon>
        <taxon>Hanseniaspora</taxon>
    </lineage>
</organism>
<evidence type="ECO:0000256" key="6">
    <source>
        <dbReference type="SAM" id="MobiDB-lite"/>
    </source>
</evidence>
<evidence type="ECO:0000256" key="2">
    <source>
        <dbReference type="ARBA" id="ARBA00022679"/>
    </source>
</evidence>
<keyword evidence="9" id="KW-1185">Reference proteome</keyword>
<feature type="compositionally biased region" description="Polar residues" evidence="6">
    <location>
        <begin position="604"/>
        <end position="615"/>
    </location>
</feature>
<sequence length="970" mass="110372">MANPLIQNIAINRNANYHSNVHNFKDVNSKNQINEDFSHEQPEMRFGNQLYTNDSWGSNSSLESLNLILEKQRKQQLNNPLHQTHIFLPVKIKLEYDPITKKTMLNHYEIIKEMGQGQFGKVKLVKNMHTNELNAMKIVNKHSSNMAKKFSLEPDQNTMNETLDSKAIIGNQKNDGNAFNQNFVDHGVSDDKIRKEVTIMKLLNNKNVIKLIEVLNDPESKKIYLILEYCAHGEIKWCSGDQLEINAKGPSLLSFGKSKDYFRQVVLGLEYLQIKNVLHRDLKPANLLLTANDVVKISDFGCSLLLNDCSEEDLIKTVGTPVFYAPEICISNAVSFYKTKSIRQVISFSLDIWALGITLYCFLFGKLPFNSNHEMKLFEIICHGKLEFPINAPDIDVRQLLQAQNILLKLLDKNPQTRITIDEIKNHPFTLDGLSESQKIAFLNDKIQSLDYSDIEYDDFLPHDDYYTQRDHYDLDLSGNNKKNHSKVSNAGNRLVTLPLNSSFASLDSFYIDRNASMLAKNDAKNLVDSEAKENHDLGVSIDISNSVIPKSLRQFTAGKRLSLESTGIVQKAFENKFNKRADKKSLDLNRANPEHSVPRSHYLPQNSSVNSSTLNGKIESKHWKYYNDQSDSDSDDNGFDDPFEYTGYYKNDNYRNDMDYENFSETESLPFEFKEDSDHEEAVYDQMKTNMAHLENTEINNSSGVQYDSSKNNVYMVDALYTDGNSNINEHLNKVNETHPGHGKKKGNLILMDSSEDEEDEGFFYQDDIKKEYTLVDNVPSSSSKLSLHNVTEQDIIHNSSQSSSLSAVVDLQGIQQVDIPEDLLMQMNPCGVDLRKNYSEQSKMIDHSVAIDNTRKIHSVSDLKKIRSNNGSLNFRPTMSSVLMKKSGALNNQLFASRFNPLQTSRSADITKSFTTECTKTTANSVLHRTTVSAKAEDYQNEENLKQASEQTNNIKSVDILQSFIHDK</sequence>
<keyword evidence="2" id="KW-0808">Transferase</keyword>
<feature type="domain" description="Protein kinase" evidence="7">
    <location>
        <begin position="108"/>
        <end position="430"/>
    </location>
</feature>
<feature type="compositionally biased region" description="Basic and acidic residues" evidence="6">
    <location>
        <begin position="585"/>
        <end position="598"/>
    </location>
</feature>
<feature type="region of interest" description="Disordered" evidence="6">
    <location>
        <begin position="585"/>
        <end position="615"/>
    </location>
</feature>
<dbReference type="GO" id="GO:0005524">
    <property type="term" value="F:ATP binding"/>
    <property type="evidence" value="ECO:0007669"/>
    <property type="project" value="UniProtKB-KW"/>
</dbReference>
<dbReference type="InterPro" id="IPR011009">
    <property type="entry name" value="Kinase-like_dom_sf"/>
</dbReference>
<reference evidence="9" key="1">
    <citation type="submission" date="2016-11" db="EMBL/GenBank/DDBJ databases">
        <authorList>
            <person name="Guldener U."/>
        </authorList>
    </citation>
    <scope>NUCLEOTIDE SEQUENCE [LARGE SCALE GENOMIC DNA]</scope>
</reference>
<evidence type="ECO:0000256" key="3">
    <source>
        <dbReference type="ARBA" id="ARBA00022741"/>
    </source>
</evidence>
<dbReference type="Pfam" id="PF00069">
    <property type="entry name" value="Pkinase"/>
    <property type="match status" value="1"/>
</dbReference>
<keyword evidence="4" id="KW-0418">Kinase</keyword>
<evidence type="ECO:0000256" key="5">
    <source>
        <dbReference type="ARBA" id="ARBA00022840"/>
    </source>
</evidence>
<dbReference type="CDD" id="cd14008">
    <property type="entry name" value="STKc_LKB1_CaMKK"/>
    <property type="match status" value="1"/>
</dbReference>
<evidence type="ECO:0000313" key="8">
    <source>
        <dbReference type="EMBL" id="SGZ39898.1"/>
    </source>
</evidence>
<dbReference type="AlphaFoldDB" id="A0A1L0B0G7"/>
<name>A0A1L0B0G7_9ASCO</name>
<evidence type="ECO:0000313" key="9">
    <source>
        <dbReference type="Proteomes" id="UP000183365"/>
    </source>
</evidence>
<dbReference type="PANTHER" id="PTHR43895:SF152">
    <property type="entry name" value="SERINE_THREONINE-PROTEIN KINASE TOS3"/>
    <property type="match status" value="1"/>
</dbReference>
<evidence type="ECO:0000256" key="1">
    <source>
        <dbReference type="ARBA" id="ARBA00022527"/>
    </source>
</evidence>
<dbReference type="PROSITE" id="PS50011">
    <property type="entry name" value="PROTEIN_KINASE_DOM"/>
    <property type="match status" value="1"/>
</dbReference>
<dbReference type="InterPro" id="IPR008271">
    <property type="entry name" value="Ser/Thr_kinase_AS"/>
</dbReference>
<dbReference type="SUPFAM" id="SSF56112">
    <property type="entry name" value="Protein kinase-like (PK-like)"/>
    <property type="match status" value="1"/>
</dbReference>
<accession>A0A1L0B0G7</accession>
<dbReference type="OrthoDB" id="68483at2759"/>
<keyword evidence="5" id="KW-0067">ATP-binding</keyword>
<dbReference type="GO" id="GO:0004674">
    <property type="term" value="F:protein serine/threonine kinase activity"/>
    <property type="evidence" value="ECO:0007669"/>
    <property type="project" value="UniProtKB-KW"/>
</dbReference>
<gene>
    <name evidence="8" type="ORF">HGUI_02098</name>
</gene>
<dbReference type="EMBL" id="FQNF01000033">
    <property type="protein sequence ID" value="SGZ39898.1"/>
    <property type="molecule type" value="Genomic_DNA"/>
</dbReference>
<keyword evidence="3" id="KW-0547">Nucleotide-binding</keyword>
<dbReference type="Gene3D" id="1.10.510.10">
    <property type="entry name" value="Transferase(Phosphotransferase) domain 1"/>
    <property type="match status" value="1"/>
</dbReference>
<dbReference type="Proteomes" id="UP000183365">
    <property type="component" value="Unassembled WGS sequence"/>
</dbReference>